<sequence length="89" mass="10393">MAVFIVTYDLNKNKDYETLWEELKRLDGHKAALSFYFVDVDTDDPRTLINHLKNYVDADDTLIASRVDVRPATWRAKAGTKEWLDGRFL</sequence>
<keyword evidence="2" id="KW-0378">Hydrolase</keyword>
<dbReference type="GO" id="GO:0004518">
    <property type="term" value="F:nuclease activity"/>
    <property type="evidence" value="ECO:0007669"/>
    <property type="project" value="UniProtKB-KW"/>
</dbReference>
<dbReference type="EMBL" id="LAZR01002355">
    <property type="protein sequence ID" value="KKN31112.1"/>
    <property type="molecule type" value="Genomic_DNA"/>
</dbReference>
<keyword evidence="1" id="KW-0540">Nuclease</keyword>
<organism evidence="3">
    <name type="scientific">marine sediment metagenome</name>
    <dbReference type="NCBI Taxonomy" id="412755"/>
    <lineage>
        <taxon>unclassified sequences</taxon>
        <taxon>metagenomes</taxon>
        <taxon>ecological metagenomes</taxon>
    </lineage>
</organism>
<evidence type="ECO:0000256" key="1">
    <source>
        <dbReference type="ARBA" id="ARBA00022722"/>
    </source>
</evidence>
<proteinExistence type="predicted"/>
<protein>
    <submittedName>
        <fullName evidence="3">Uncharacterized protein</fullName>
    </submittedName>
</protein>
<dbReference type="InterPro" id="IPR019199">
    <property type="entry name" value="Virulence_VapD/CRISPR_Cas2"/>
</dbReference>
<evidence type="ECO:0000313" key="3">
    <source>
        <dbReference type="EMBL" id="KKN31112.1"/>
    </source>
</evidence>
<comment type="caution">
    <text evidence="3">The sequence shown here is derived from an EMBL/GenBank/DDBJ whole genome shotgun (WGS) entry which is preliminary data.</text>
</comment>
<dbReference type="Pfam" id="PF09827">
    <property type="entry name" value="CRISPR_Cas2"/>
    <property type="match status" value="1"/>
</dbReference>
<accession>A0A0F9Q294</accession>
<gene>
    <name evidence="3" type="ORF">LCGC14_0827190</name>
</gene>
<dbReference type="GO" id="GO:0016787">
    <property type="term" value="F:hydrolase activity"/>
    <property type="evidence" value="ECO:0007669"/>
    <property type="project" value="UniProtKB-KW"/>
</dbReference>
<name>A0A0F9Q294_9ZZZZ</name>
<evidence type="ECO:0000256" key="2">
    <source>
        <dbReference type="ARBA" id="ARBA00022801"/>
    </source>
</evidence>
<dbReference type="AlphaFoldDB" id="A0A0F9Q294"/>
<reference evidence="3" key="1">
    <citation type="journal article" date="2015" name="Nature">
        <title>Complex archaea that bridge the gap between prokaryotes and eukaryotes.</title>
        <authorList>
            <person name="Spang A."/>
            <person name="Saw J.H."/>
            <person name="Jorgensen S.L."/>
            <person name="Zaremba-Niedzwiedzka K."/>
            <person name="Martijn J."/>
            <person name="Lind A.E."/>
            <person name="van Eijk R."/>
            <person name="Schleper C."/>
            <person name="Guy L."/>
            <person name="Ettema T.J."/>
        </authorList>
    </citation>
    <scope>NUCLEOTIDE SEQUENCE</scope>
</reference>